<keyword evidence="2" id="KW-1185">Reference proteome</keyword>
<gene>
    <name evidence="1" type="ORF">O3W52_07690</name>
</gene>
<reference evidence="1" key="1">
    <citation type="submission" date="2022-10" db="EMBL/GenBank/DDBJ databases">
        <title>Whole genome sequencing of three plant growth promoting bacteria isolated from Vachellia tortilis subsp. raddiana in Morocco.</title>
        <authorList>
            <person name="Hnini M."/>
            <person name="Zouagui R."/>
            <person name="Zouagui H."/>
            <person name="Chemao Elfihri M.-W."/>
            <person name="Ibrahimi A."/>
            <person name="Sbabou L."/>
            <person name="Aurag J."/>
        </authorList>
    </citation>
    <scope>NUCLEOTIDE SEQUENCE</scope>
    <source>
        <strain evidence="1">LMR678</strain>
    </source>
</reference>
<dbReference type="Proteomes" id="UP001079430">
    <property type="component" value="Unassembled WGS sequence"/>
</dbReference>
<proteinExistence type="predicted"/>
<dbReference type="RefSeq" id="WP_269284667.1">
    <property type="nucleotide sequence ID" value="NZ_JAPVOI010000004.1"/>
</dbReference>
<dbReference type="EMBL" id="JAPVOI010000004">
    <property type="protein sequence ID" value="MCZ4089953.1"/>
    <property type="molecule type" value="Genomic_DNA"/>
</dbReference>
<evidence type="ECO:0000313" key="1">
    <source>
        <dbReference type="EMBL" id="MCZ4089953.1"/>
    </source>
</evidence>
<evidence type="ECO:0000313" key="2">
    <source>
        <dbReference type="Proteomes" id="UP001079430"/>
    </source>
</evidence>
<comment type="caution">
    <text evidence="1">The sequence shown here is derived from an EMBL/GenBank/DDBJ whole genome shotgun (WGS) entry which is preliminary data.</text>
</comment>
<protein>
    <submittedName>
        <fullName evidence="1">Uncharacterized protein</fullName>
    </submittedName>
</protein>
<organism evidence="1 2">
    <name type="scientific">Sinorhizobium psoraleae</name>
    <dbReference type="NCBI Taxonomy" id="520838"/>
    <lineage>
        <taxon>Bacteria</taxon>
        <taxon>Pseudomonadati</taxon>
        <taxon>Pseudomonadota</taxon>
        <taxon>Alphaproteobacteria</taxon>
        <taxon>Hyphomicrobiales</taxon>
        <taxon>Rhizobiaceae</taxon>
        <taxon>Sinorhizobium/Ensifer group</taxon>
        <taxon>Sinorhizobium</taxon>
    </lineage>
</organism>
<sequence length="47" mass="5145">MARRLFLVSPVAIGHAHIGVSSLEFRKHLGDALLAVSLRLARAIQPR</sequence>
<accession>A0ABT4KDM5</accession>
<name>A0ABT4KDM5_9HYPH</name>